<dbReference type="InterPro" id="IPR036397">
    <property type="entry name" value="RNaseH_sf"/>
</dbReference>
<feature type="compositionally biased region" description="Basic residues" evidence="1">
    <location>
        <begin position="103"/>
        <end position="115"/>
    </location>
</feature>
<feature type="region of interest" description="Disordered" evidence="1">
    <location>
        <begin position="92"/>
        <end position="115"/>
    </location>
</feature>
<dbReference type="Gene3D" id="3.30.420.10">
    <property type="entry name" value="Ribonuclease H-like superfamily/Ribonuclease H"/>
    <property type="match status" value="1"/>
</dbReference>
<sequence length="129" mass="14883">MINVKRRLRRSEGKKLYEYNTVFQAELLALKNATDHATSLPHQPIAILVNNQASVPAAVNPRSRNITAREICKSFITNKHIHISWIKTHLGYDGNEDADRLKSKGKSKTRSRQQKKLRSLLENHYLLRL</sequence>
<dbReference type="GO" id="GO:0003676">
    <property type="term" value="F:nucleic acid binding"/>
    <property type="evidence" value="ECO:0007669"/>
    <property type="project" value="InterPro"/>
</dbReference>
<gene>
    <name evidence="2" type="ORF">AVEN_179121_1</name>
</gene>
<dbReference type="OrthoDB" id="6514649at2759"/>
<comment type="caution">
    <text evidence="2">The sequence shown here is derived from an EMBL/GenBank/DDBJ whole genome shotgun (WGS) entry which is preliminary data.</text>
</comment>
<dbReference type="EMBL" id="BGPR01000803">
    <property type="protein sequence ID" value="GBM36129.1"/>
    <property type="molecule type" value="Genomic_DNA"/>
</dbReference>
<dbReference type="SUPFAM" id="SSF53098">
    <property type="entry name" value="Ribonuclease H-like"/>
    <property type="match status" value="1"/>
</dbReference>
<proteinExistence type="predicted"/>
<evidence type="ECO:0000313" key="3">
    <source>
        <dbReference type="Proteomes" id="UP000499080"/>
    </source>
</evidence>
<evidence type="ECO:0000256" key="1">
    <source>
        <dbReference type="SAM" id="MobiDB-lite"/>
    </source>
</evidence>
<dbReference type="Proteomes" id="UP000499080">
    <property type="component" value="Unassembled WGS sequence"/>
</dbReference>
<dbReference type="AlphaFoldDB" id="A0A4Y2F710"/>
<accession>A0A4Y2F710</accession>
<organism evidence="2 3">
    <name type="scientific">Araneus ventricosus</name>
    <name type="common">Orbweaver spider</name>
    <name type="synonym">Epeira ventricosa</name>
    <dbReference type="NCBI Taxonomy" id="182803"/>
    <lineage>
        <taxon>Eukaryota</taxon>
        <taxon>Metazoa</taxon>
        <taxon>Ecdysozoa</taxon>
        <taxon>Arthropoda</taxon>
        <taxon>Chelicerata</taxon>
        <taxon>Arachnida</taxon>
        <taxon>Araneae</taxon>
        <taxon>Araneomorphae</taxon>
        <taxon>Entelegynae</taxon>
        <taxon>Araneoidea</taxon>
        <taxon>Araneidae</taxon>
        <taxon>Araneus</taxon>
    </lineage>
</organism>
<protein>
    <submittedName>
        <fullName evidence="2">Uncharacterized protein</fullName>
    </submittedName>
</protein>
<name>A0A4Y2F710_ARAVE</name>
<dbReference type="InterPro" id="IPR012337">
    <property type="entry name" value="RNaseH-like_sf"/>
</dbReference>
<reference evidence="2 3" key="1">
    <citation type="journal article" date="2019" name="Sci. Rep.">
        <title>Orb-weaving spider Araneus ventricosus genome elucidates the spidroin gene catalogue.</title>
        <authorList>
            <person name="Kono N."/>
            <person name="Nakamura H."/>
            <person name="Ohtoshi R."/>
            <person name="Moran D.A.P."/>
            <person name="Shinohara A."/>
            <person name="Yoshida Y."/>
            <person name="Fujiwara M."/>
            <person name="Mori M."/>
            <person name="Tomita M."/>
            <person name="Arakawa K."/>
        </authorList>
    </citation>
    <scope>NUCLEOTIDE SEQUENCE [LARGE SCALE GENOMIC DNA]</scope>
</reference>
<keyword evidence="3" id="KW-1185">Reference proteome</keyword>
<evidence type="ECO:0000313" key="2">
    <source>
        <dbReference type="EMBL" id="GBM36129.1"/>
    </source>
</evidence>